<evidence type="ECO:0000313" key="8">
    <source>
        <dbReference type="Proteomes" id="UP000275749"/>
    </source>
</evidence>
<reference evidence="7 8" key="1">
    <citation type="submission" date="2018-11" db="EMBL/GenBank/DDBJ databases">
        <title>Sequencing the genomes of 1000 actinobacteria strains.</title>
        <authorList>
            <person name="Klenk H.-P."/>
        </authorList>
    </citation>
    <scope>NUCLEOTIDE SEQUENCE [LARGE SCALE GENOMIC DNA]</scope>
    <source>
        <strain evidence="7 8">DSM 10546</strain>
    </source>
</reference>
<evidence type="ECO:0000256" key="5">
    <source>
        <dbReference type="ARBA" id="ARBA00022842"/>
    </source>
</evidence>
<evidence type="ECO:0000313" key="7">
    <source>
        <dbReference type="EMBL" id="ROR53837.1"/>
    </source>
</evidence>
<dbReference type="GO" id="GO:0046872">
    <property type="term" value="F:metal ion binding"/>
    <property type="evidence" value="ECO:0007669"/>
    <property type="project" value="UniProtKB-KW"/>
</dbReference>
<comment type="similarity">
    <text evidence="2">Belongs to the Nudix hydrolase family.</text>
</comment>
<evidence type="ECO:0000256" key="2">
    <source>
        <dbReference type="ARBA" id="ARBA00005582"/>
    </source>
</evidence>
<dbReference type="InterPro" id="IPR015797">
    <property type="entry name" value="NUDIX_hydrolase-like_dom_sf"/>
</dbReference>
<keyword evidence="3" id="KW-0479">Metal-binding</keyword>
<organism evidence="7 8">
    <name type="scientific">Luteococcus japonicus</name>
    <dbReference type="NCBI Taxonomy" id="33984"/>
    <lineage>
        <taxon>Bacteria</taxon>
        <taxon>Bacillati</taxon>
        <taxon>Actinomycetota</taxon>
        <taxon>Actinomycetes</taxon>
        <taxon>Propionibacteriales</taxon>
        <taxon>Propionibacteriaceae</taxon>
        <taxon>Luteococcus</taxon>
    </lineage>
</organism>
<evidence type="ECO:0000256" key="4">
    <source>
        <dbReference type="ARBA" id="ARBA00022801"/>
    </source>
</evidence>
<sequence length="162" mass="18208">MALTPIMTTLAFVRHPDGERVLMVHRTARAGDEQLGKYNGLGGKLEPDEDVVACIRRELREEAHIEATGLRLRGTVSWPGFGRNGEDHFGCIFVVDGFTGDVPEANEEGSLSWERIDELDRLPMWEGDRHFLPLVFDETITQFHGCLPYQDGRPTGWSVTTL</sequence>
<name>A0A3N1ZTU5_9ACTN</name>
<dbReference type="Gene3D" id="3.90.79.10">
    <property type="entry name" value="Nucleoside Triphosphate Pyrophosphohydrolase"/>
    <property type="match status" value="1"/>
</dbReference>
<evidence type="ECO:0000259" key="6">
    <source>
        <dbReference type="PROSITE" id="PS51462"/>
    </source>
</evidence>
<feature type="domain" description="Nudix hydrolase" evidence="6">
    <location>
        <begin position="4"/>
        <end position="137"/>
    </location>
</feature>
<keyword evidence="5" id="KW-0460">Magnesium</keyword>
<gene>
    <name evidence="7" type="ORF">EDD41_1010</name>
</gene>
<dbReference type="Pfam" id="PF00293">
    <property type="entry name" value="NUDIX"/>
    <property type="match status" value="1"/>
</dbReference>
<keyword evidence="4" id="KW-0378">Hydrolase</keyword>
<dbReference type="GO" id="GO:0005737">
    <property type="term" value="C:cytoplasm"/>
    <property type="evidence" value="ECO:0007669"/>
    <property type="project" value="TreeGrafter"/>
</dbReference>
<dbReference type="InterPro" id="IPR020084">
    <property type="entry name" value="NUDIX_hydrolase_CS"/>
</dbReference>
<evidence type="ECO:0000256" key="1">
    <source>
        <dbReference type="ARBA" id="ARBA00001946"/>
    </source>
</evidence>
<dbReference type="InterPro" id="IPR000086">
    <property type="entry name" value="NUDIX_hydrolase_dom"/>
</dbReference>
<comment type="caution">
    <text evidence="7">The sequence shown here is derived from an EMBL/GenBank/DDBJ whole genome shotgun (WGS) entry which is preliminary data.</text>
</comment>
<protein>
    <submittedName>
        <fullName evidence="7">8-oxo-dGTP diphosphatase</fullName>
    </submittedName>
</protein>
<accession>A0A3N1ZTU5</accession>
<dbReference type="PROSITE" id="PS00893">
    <property type="entry name" value="NUDIX_BOX"/>
    <property type="match status" value="1"/>
</dbReference>
<dbReference type="PANTHER" id="PTHR43758:SF2">
    <property type="entry name" value="OXIDIZED PURINE NUCLEOSIDE TRIPHOSPHATE HYDROLASE"/>
    <property type="match status" value="1"/>
</dbReference>
<dbReference type="RefSeq" id="WP_123575160.1">
    <property type="nucleotide sequence ID" value="NZ_RKHG01000001.1"/>
</dbReference>
<dbReference type="PANTHER" id="PTHR43758">
    <property type="entry name" value="7,8-DIHYDRO-8-OXOGUANINE TRIPHOSPHATASE"/>
    <property type="match status" value="1"/>
</dbReference>
<dbReference type="Proteomes" id="UP000275749">
    <property type="component" value="Unassembled WGS sequence"/>
</dbReference>
<comment type="cofactor">
    <cofactor evidence="1">
        <name>Mg(2+)</name>
        <dbReference type="ChEBI" id="CHEBI:18420"/>
    </cofactor>
</comment>
<dbReference type="CDD" id="cd18886">
    <property type="entry name" value="NUDIX_MutT_Nudt1"/>
    <property type="match status" value="1"/>
</dbReference>
<dbReference type="AlphaFoldDB" id="A0A3N1ZTU5"/>
<dbReference type="GO" id="GO:0016818">
    <property type="term" value="F:hydrolase activity, acting on acid anhydrides, in phosphorus-containing anhydrides"/>
    <property type="evidence" value="ECO:0007669"/>
    <property type="project" value="TreeGrafter"/>
</dbReference>
<dbReference type="EMBL" id="RKHG01000001">
    <property type="protein sequence ID" value="ROR53837.1"/>
    <property type="molecule type" value="Genomic_DNA"/>
</dbReference>
<dbReference type="PROSITE" id="PS51462">
    <property type="entry name" value="NUDIX"/>
    <property type="match status" value="1"/>
</dbReference>
<evidence type="ECO:0000256" key="3">
    <source>
        <dbReference type="ARBA" id="ARBA00022723"/>
    </source>
</evidence>
<dbReference type="SUPFAM" id="SSF55811">
    <property type="entry name" value="Nudix"/>
    <property type="match status" value="1"/>
</dbReference>
<proteinExistence type="inferred from homology"/>